<evidence type="ECO:0000313" key="2">
    <source>
        <dbReference type="EMBL" id="AGX88360.1"/>
    </source>
</evidence>
<dbReference type="PANTHER" id="PTHR33525:SF4">
    <property type="entry name" value="CYCLIC DI-GMP PHOSPHODIESTERASE CDGJ"/>
    <property type="match status" value="1"/>
</dbReference>
<dbReference type="SUPFAM" id="SSF109604">
    <property type="entry name" value="HD-domain/PDEase-like"/>
    <property type="match status" value="1"/>
</dbReference>
<dbReference type="Proteomes" id="UP000017184">
    <property type="component" value="Chromosome"/>
</dbReference>
<evidence type="ECO:0000313" key="3">
    <source>
        <dbReference type="Proteomes" id="UP000017184"/>
    </source>
</evidence>
<accession>U5NAP6</accession>
<dbReference type="EMBL" id="CP004885">
    <property type="protein sequence ID" value="AGX88360.1"/>
    <property type="molecule type" value="Genomic_DNA"/>
</dbReference>
<feature type="domain" description="HDOD" evidence="1">
    <location>
        <begin position="36"/>
        <end position="235"/>
    </location>
</feature>
<name>U5NAP6_9BURK</name>
<proteinExistence type="predicted"/>
<sequence length="310" mass="35052">MTDELHFEKTQPMHRYLTAPLAHIGEWTRYFTNAEIPVFASTVRELAALNEIEDDVDANMLTPVIQADPLMSLKLMRWVASLRKSGDRTDTESITSSLVFVGIGPFFRAFRAQYSVEDWLSDQPRALQGLQFLLHRSERAGQFALAFALHRGDMDATIIHHAAFLHDFVEMLLWIHAPTLAVAIHDAQAADPTLRTSAIQREVLGIEAIDLRQALMQLWHLPQLLVQMSDDRHADRPNVQCVVLAERVARHSSHGWDNPALPDDYDEVAALLNASPRVVPSFLRKIDHPILEATKVRGLMTLDEEDGCRM</sequence>
<reference evidence="2 3" key="1">
    <citation type="journal article" date="2013" name="Genome Biol.">
        <title>Genomic analysis reveals key aspects of prokaryotic symbiosis in the phototrophic consortium "Chlorochromatium aggregatum".</title>
        <authorList>
            <person name="Liu Z."/>
            <person name="Muller J."/>
            <person name="Li T."/>
            <person name="Alvey R.M."/>
            <person name="Vogl K."/>
            <person name="Frigaard N.U."/>
            <person name="Rockwell N.C."/>
            <person name="Boyd E.S."/>
            <person name="Tomsho L.P."/>
            <person name="Schuster S.C."/>
            <person name="Henke P."/>
            <person name="Rohde M."/>
            <person name="Overmann J."/>
            <person name="Bryant D.A."/>
        </authorList>
    </citation>
    <scope>NUCLEOTIDE SEQUENCE [LARGE SCALE GENOMIC DNA]</scope>
    <source>
        <strain evidence="2">CR</strain>
    </source>
</reference>
<dbReference type="RefSeq" id="WP_022775856.1">
    <property type="nucleotide sequence ID" value="NC_022576.1"/>
</dbReference>
<dbReference type="HOGENOM" id="CLU_942058_0_0_4"/>
<dbReference type="Pfam" id="PF08668">
    <property type="entry name" value="HDOD"/>
    <property type="match status" value="1"/>
</dbReference>
<dbReference type="eggNOG" id="COG1639">
    <property type="taxonomic scope" value="Bacteria"/>
</dbReference>
<dbReference type="PANTHER" id="PTHR33525">
    <property type="match status" value="1"/>
</dbReference>
<protein>
    <submittedName>
        <fullName evidence="2">Signal transduction family protein</fullName>
    </submittedName>
</protein>
<dbReference type="Gene3D" id="1.10.3210.10">
    <property type="entry name" value="Hypothetical protein af1432"/>
    <property type="match status" value="1"/>
</dbReference>
<evidence type="ECO:0000259" key="1">
    <source>
        <dbReference type="PROSITE" id="PS51833"/>
    </source>
</evidence>
<dbReference type="STRING" id="946483.Cenrod_2298"/>
<dbReference type="InterPro" id="IPR013976">
    <property type="entry name" value="HDOD"/>
</dbReference>
<dbReference type="PROSITE" id="PS51833">
    <property type="entry name" value="HDOD"/>
    <property type="match status" value="1"/>
</dbReference>
<dbReference type="KEGG" id="cbx:Cenrod_2298"/>
<keyword evidence="3" id="KW-1185">Reference proteome</keyword>
<gene>
    <name evidence="2" type="ORF">Cenrod_2298</name>
</gene>
<organism evidence="2 3">
    <name type="scientific">Candidatus Symbiobacter mobilis CR</name>
    <dbReference type="NCBI Taxonomy" id="946483"/>
    <lineage>
        <taxon>Bacteria</taxon>
        <taxon>Pseudomonadati</taxon>
        <taxon>Pseudomonadota</taxon>
        <taxon>Betaproteobacteria</taxon>
        <taxon>Burkholderiales</taxon>
        <taxon>Comamonadaceae</taxon>
    </lineage>
</organism>
<dbReference type="InterPro" id="IPR052340">
    <property type="entry name" value="RNase_Y/CdgJ"/>
</dbReference>
<dbReference type="AlphaFoldDB" id="U5NAP6"/>